<evidence type="ECO:0000256" key="1">
    <source>
        <dbReference type="SAM" id="MobiDB-lite"/>
    </source>
</evidence>
<keyword evidence="4" id="KW-1185">Reference proteome</keyword>
<dbReference type="EMBL" id="BAAAQN010000064">
    <property type="protein sequence ID" value="GAA2056321.1"/>
    <property type="molecule type" value="Genomic_DNA"/>
</dbReference>
<feature type="compositionally biased region" description="Pro residues" evidence="1">
    <location>
        <begin position="1"/>
        <end position="14"/>
    </location>
</feature>
<feature type="transmembrane region" description="Helical" evidence="2">
    <location>
        <begin position="167"/>
        <end position="195"/>
    </location>
</feature>
<comment type="caution">
    <text evidence="3">The sequence shown here is derived from an EMBL/GenBank/DDBJ whole genome shotgun (WGS) entry which is preliminary data.</text>
</comment>
<dbReference type="Proteomes" id="UP001500751">
    <property type="component" value="Unassembled WGS sequence"/>
</dbReference>
<proteinExistence type="predicted"/>
<accession>A0ABN2V9D4</accession>
<keyword evidence="2" id="KW-0812">Transmembrane</keyword>
<dbReference type="RefSeq" id="WP_344670632.1">
    <property type="nucleotide sequence ID" value="NZ_BAAAQN010000064.1"/>
</dbReference>
<feature type="compositionally biased region" description="Gly residues" evidence="1">
    <location>
        <begin position="21"/>
        <end position="33"/>
    </location>
</feature>
<feature type="transmembrane region" description="Helical" evidence="2">
    <location>
        <begin position="435"/>
        <end position="452"/>
    </location>
</feature>
<feature type="transmembrane region" description="Helical" evidence="2">
    <location>
        <begin position="464"/>
        <end position="482"/>
    </location>
</feature>
<feature type="transmembrane region" description="Helical" evidence="2">
    <location>
        <begin position="321"/>
        <end position="342"/>
    </location>
</feature>
<evidence type="ECO:0008006" key="5">
    <source>
        <dbReference type="Google" id="ProtNLM"/>
    </source>
</evidence>
<sequence length="783" mass="83989">MSVPPPVLRPPAPRRPTVAGPPGGGVPGVGTRGGPRLRPRTDFGTAALVAAIVAVLAQMPLLTNRSFYLWDDSAAEFLPVWHRIGANLLAGHWNPLVPDMWNGGNFAAEALFGIWNPVVLLDAVFTAGSGNLLLAAIVIKTQFLVLLAVGVYAVCREYRANRAAAAVVAIALPFSGFTLYFDAASWIAGLMGFAWTTHFWWSARRHLRGRLNPVVPIGFGLMIVTTGNPYGLLGMVVVAAALGAEAVLARDRRGLLRLGSVTAVAASVCALVFLPLVLSASVTTRSPGSGIKNTGFLVPGVGDLLNLSAPAYLPHAVSWHLSFWTVPATYLAWFVAPLVPWLDWRRLVHDSRARIGVALVVIVYTAATVGPSQIWLFRWPLRLIEYVYLGLSIAIAVALSAAPRLDQARRRAAATGVIIAVGGYLSWSAQPARALTVVAATALVGVLSWVMVRRLRAGQPLSGLLIMGTVLVLGFQALAFPANRNVTDWHPQHNVTSMREHFDGVYQGNTLMIGDPMSEAQRLGQRPVWHSLPGGSLLQVAGVVSLNNYTGISYRTYMRHLCMSYYGGTCQGLYSRLWRPDSDSSTQLADLLRLRTVVLQSTQHVQDLLDPPLLPDQPRAAPLALPAGWTTRLVDDHTLVLSREQPLPWPDGRVSYSAPGVRVKADQVGADGVGETVRYTGEGGELRIAALLWPGWRATVDGRPVALQGTDVGIIKVLLPPAKAGGSVLRLDFRPPGYRVGEGLALLGFLGALVTVLLWYRSQRSSLTVPAAGTSGRRSSTGS</sequence>
<feature type="transmembrane region" description="Helical" evidence="2">
    <location>
        <begin position="354"/>
        <end position="374"/>
    </location>
</feature>
<feature type="transmembrane region" description="Helical" evidence="2">
    <location>
        <begin position="743"/>
        <end position="760"/>
    </location>
</feature>
<keyword evidence="2" id="KW-0472">Membrane</keyword>
<organism evidence="3 4">
    <name type="scientific">Catenulispora yoronensis</name>
    <dbReference type="NCBI Taxonomy" id="450799"/>
    <lineage>
        <taxon>Bacteria</taxon>
        <taxon>Bacillati</taxon>
        <taxon>Actinomycetota</taxon>
        <taxon>Actinomycetes</taxon>
        <taxon>Catenulisporales</taxon>
        <taxon>Catenulisporaceae</taxon>
        <taxon>Catenulispora</taxon>
    </lineage>
</organism>
<feature type="transmembrane region" description="Helical" evidence="2">
    <location>
        <begin position="412"/>
        <end position="429"/>
    </location>
</feature>
<name>A0ABN2V9D4_9ACTN</name>
<feature type="transmembrane region" description="Helical" evidence="2">
    <location>
        <begin position="43"/>
        <end position="62"/>
    </location>
</feature>
<evidence type="ECO:0000256" key="2">
    <source>
        <dbReference type="SAM" id="Phobius"/>
    </source>
</evidence>
<feature type="transmembrane region" description="Helical" evidence="2">
    <location>
        <begin position="386"/>
        <end position="405"/>
    </location>
</feature>
<evidence type="ECO:0000313" key="3">
    <source>
        <dbReference type="EMBL" id="GAA2056321.1"/>
    </source>
</evidence>
<keyword evidence="2" id="KW-1133">Transmembrane helix</keyword>
<gene>
    <name evidence="3" type="ORF">GCM10009839_76760</name>
</gene>
<reference evidence="3 4" key="1">
    <citation type="journal article" date="2019" name="Int. J. Syst. Evol. Microbiol.">
        <title>The Global Catalogue of Microorganisms (GCM) 10K type strain sequencing project: providing services to taxonomists for standard genome sequencing and annotation.</title>
        <authorList>
            <consortium name="The Broad Institute Genomics Platform"/>
            <consortium name="The Broad Institute Genome Sequencing Center for Infectious Disease"/>
            <person name="Wu L."/>
            <person name="Ma J."/>
        </authorList>
    </citation>
    <scope>NUCLEOTIDE SEQUENCE [LARGE SCALE GENOMIC DNA]</scope>
    <source>
        <strain evidence="3 4">JCM 16014</strain>
    </source>
</reference>
<feature type="transmembrane region" description="Helical" evidence="2">
    <location>
        <begin position="132"/>
        <end position="155"/>
    </location>
</feature>
<feature type="region of interest" description="Disordered" evidence="1">
    <location>
        <begin position="1"/>
        <end position="37"/>
    </location>
</feature>
<feature type="transmembrane region" description="Helical" evidence="2">
    <location>
        <begin position="215"/>
        <end position="243"/>
    </location>
</feature>
<evidence type="ECO:0000313" key="4">
    <source>
        <dbReference type="Proteomes" id="UP001500751"/>
    </source>
</evidence>
<feature type="transmembrane region" description="Helical" evidence="2">
    <location>
        <begin position="255"/>
        <end position="278"/>
    </location>
</feature>
<protein>
    <recommendedName>
        <fullName evidence="5">YfhO family protein</fullName>
    </recommendedName>
</protein>